<dbReference type="SUPFAM" id="SSF52058">
    <property type="entry name" value="L domain-like"/>
    <property type="match status" value="1"/>
</dbReference>
<accession>A0AAD5NGT6</accession>
<dbReference type="InterPro" id="IPR001611">
    <property type="entry name" value="Leu-rich_rpt"/>
</dbReference>
<feature type="compositionally biased region" description="Polar residues" evidence="1">
    <location>
        <begin position="11"/>
        <end position="25"/>
    </location>
</feature>
<dbReference type="InterPro" id="IPR053213">
    <property type="entry name" value="RLP29"/>
</dbReference>
<dbReference type="EMBL" id="JAJSOW010000107">
    <property type="protein sequence ID" value="KAI9156453.1"/>
    <property type="molecule type" value="Genomic_DNA"/>
</dbReference>
<dbReference type="InterPro" id="IPR032675">
    <property type="entry name" value="LRR_dom_sf"/>
</dbReference>
<evidence type="ECO:0000256" key="1">
    <source>
        <dbReference type="SAM" id="MobiDB-lite"/>
    </source>
</evidence>
<dbReference type="Proteomes" id="UP001064489">
    <property type="component" value="Chromosome 12"/>
</dbReference>
<dbReference type="PANTHER" id="PTHR48009:SF4">
    <property type="entry name" value="LEUCINE-RICH REPEAT (LRR) FAMILY PROTEIN"/>
    <property type="match status" value="1"/>
</dbReference>
<keyword evidence="3" id="KW-1185">Reference proteome</keyword>
<reference evidence="2" key="2">
    <citation type="submission" date="2023-02" db="EMBL/GenBank/DDBJ databases">
        <authorList>
            <person name="Swenson N.G."/>
            <person name="Wegrzyn J.L."/>
            <person name="Mcevoy S.L."/>
        </authorList>
    </citation>
    <scope>NUCLEOTIDE SEQUENCE</scope>
    <source>
        <strain evidence="2">91603</strain>
        <tissue evidence="2">Leaf</tissue>
    </source>
</reference>
<comment type="caution">
    <text evidence="2">The sequence shown here is derived from an EMBL/GenBank/DDBJ whole genome shotgun (WGS) entry which is preliminary data.</text>
</comment>
<dbReference type="Gene3D" id="3.80.10.10">
    <property type="entry name" value="Ribonuclease Inhibitor"/>
    <property type="match status" value="1"/>
</dbReference>
<evidence type="ECO:0000313" key="2">
    <source>
        <dbReference type="EMBL" id="KAI9156453.1"/>
    </source>
</evidence>
<proteinExistence type="predicted"/>
<feature type="region of interest" description="Disordered" evidence="1">
    <location>
        <begin position="98"/>
        <end position="118"/>
    </location>
</feature>
<dbReference type="PANTHER" id="PTHR48009">
    <property type="entry name" value="LEUCINE-RICH REPEAT (LRR) FAMILY PROTEIN"/>
    <property type="match status" value="1"/>
</dbReference>
<feature type="region of interest" description="Disordered" evidence="1">
    <location>
        <begin position="1"/>
        <end position="25"/>
    </location>
</feature>
<evidence type="ECO:0000313" key="3">
    <source>
        <dbReference type="Proteomes" id="UP001064489"/>
    </source>
</evidence>
<gene>
    <name evidence="2" type="ORF">LWI28_006859</name>
</gene>
<sequence length="118" mass="13409">MDLYGRDLPTIETTPKTPPQNQTHKSLTRLNLARNSFSKIISTNLFNATNLVSVDLSHNSLCGLIPDQIKTLQNLTRLYLSSNFLNVFLPDFLLDLKGLTGTPPKKNQIRQQRDDDER</sequence>
<dbReference type="Pfam" id="PF13855">
    <property type="entry name" value="LRR_8"/>
    <property type="match status" value="1"/>
</dbReference>
<dbReference type="AlphaFoldDB" id="A0AAD5NGT6"/>
<reference evidence="2" key="1">
    <citation type="journal article" date="2022" name="Plant J.">
        <title>Strategies of tolerance reflected in two North American maple genomes.</title>
        <authorList>
            <person name="McEvoy S.L."/>
            <person name="Sezen U.U."/>
            <person name="Trouern-Trend A."/>
            <person name="McMahon S.M."/>
            <person name="Schaberg P.G."/>
            <person name="Yang J."/>
            <person name="Wegrzyn J.L."/>
            <person name="Swenson N.G."/>
        </authorList>
    </citation>
    <scope>NUCLEOTIDE SEQUENCE</scope>
    <source>
        <strain evidence="2">91603</strain>
    </source>
</reference>
<name>A0AAD5NGT6_ACENE</name>
<organism evidence="2 3">
    <name type="scientific">Acer negundo</name>
    <name type="common">Box elder</name>
    <dbReference type="NCBI Taxonomy" id="4023"/>
    <lineage>
        <taxon>Eukaryota</taxon>
        <taxon>Viridiplantae</taxon>
        <taxon>Streptophyta</taxon>
        <taxon>Embryophyta</taxon>
        <taxon>Tracheophyta</taxon>
        <taxon>Spermatophyta</taxon>
        <taxon>Magnoliopsida</taxon>
        <taxon>eudicotyledons</taxon>
        <taxon>Gunneridae</taxon>
        <taxon>Pentapetalae</taxon>
        <taxon>rosids</taxon>
        <taxon>malvids</taxon>
        <taxon>Sapindales</taxon>
        <taxon>Sapindaceae</taxon>
        <taxon>Hippocastanoideae</taxon>
        <taxon>Acereae</taxon>
        <taxon>Acer</taxon>
    </lineage>
</organism>
<protein>
    <submittedName>
        <fullName evidence="2">Uncharacterized protein</fullName>
    </submittedName>
</protein>